<keyword evidence="4" id="KW-0378">Hydrolase</keyword>
<dbReference type="GO" id="GO:0000175">
    <property type="term" value="F:3'-5'-RNA exonuclease activity"/>
    <property type="evidence" value="ECO:0007669"/>
    <property type="project" value="InterPro"/>
</dbReference>
<organism evidence="12 13">
    <name type="scientific">Aquatica leii</name>
    <dbReference type="NCBI Taxonomy" id="1421715"/>
    <lineage>
        <taxon>Eukaryota</taxon>
        <taxon>Metazoa</taxon>
        <taxon>Ecdysozoa</taxon>
        <taxon>Arthropoda</taxon>
        <taxon>Hexapoda</taxon>
        <taxon>Insecta</taxon>
        <taxon>Pterygota</taxon>
        <taxon>Neoptera</taxon>
        <taxon>Endopterygota</taxon>
        <taxon>Coleoptera</taxon>
        <taxon>Polyphaga</taxon>
        <taxon>Elateriformia</taxon>
        <taxon>Elateroidea</taxon>
        <taxon>Lampyridae</taxon>
        <taxon>Luciolinae</taxon>
        <taxon>Aquatica</taxon>
    </lineage>
</organism>
<dbReference type="InterPro" id="IPR012337">
    <property type="entry name" value="RNaseH-like_sf"/>
</dbReference>
<feature type="compositionally biased region" description="Basic residues" evidence="10">
    <location>
        <begin position="769"/>
        <end position="784"/>
    </location>
</feature>
<evidence type="ECO:0000313" key="13">
    <source>
        <dbReference type="Proteomes" id="UP001353858"/>
    </source>
</evidence>
<gene>
    <name evidence="12" type="ORF">RN001_008917</name>
</gene>
<dbReference type="InterPro" id="IPR044876">
    <property type="entry name" value="HRDC_dom_sf"/>
</dbReference>
<dbReference type="SMART" id="SM00341">
    <property type="entry name" value="HRDC"/>
    <property type="match status" value="1"/>
</dbReference>
<dbReference type="Gene3D" id="1.10.150.80">
    <property type="entry name" value="HRDC domain"/>
    <property type="match status" value="1"/>
</dbReference>
<dbReference type="GO" id="GO:0071040">
    <property type="term" value="P:nuclear polyadenylation-dependent antisense transcript catabolic process"/>
    <property type="evidence" value="ECO:0007669"/>
    <property type="project" value="TreeGrafter"/>
</dbReference>
<dbReference type="Pfam" id="PF00570">
    <property type="entry name" value="HRDC"/>
    <property type="match status" value="1"/>
</dbReference>
<proteinExistence type="inferred from homology"/>
<dbReference type="PANTHER" id="PTHR12124">
    <property type="entry name" value="POLYMYOSITIS/SCLERODERMA AUTOANTIGEN-RELATED"/>
    <property type="match status" value="1"/>
</dbReference>
<dbReference type="PROSITE" id="PS50967">
    <property type="entry name" value="HRDC"/>
    <property type="match status" value="1"/>
</dbReference>
<dbReference type="EMBL" id="JARPUR010000003">
    <property type="protein sequence ID" value="KAK4880771.1"/>
    <property type="molecule type" value="Genomic_DNA"/>
</dbReference>
<keyword evidence="3" id="KW-0540">Nuclease</keyword>
<dbReference type="Pfam" id="PF08066">
    <property type="entry name" value="PMC2NT"/>
    <property type="match status" value="1"/>
</dbReference>
<dbReference type="SMART" id="SM00474">
    <property type="entry name" value="35EXOc"/>
    <property type="match status" value="1"/>
</dbReference>
<comment type="similarity">
    <text evidence="8">Belongs to the exosome component 10/RRP6 family.</text>
</comment>
<feature type="compositionally biased region" description="Basic residues" evidence="10">
    <location>
        <begin position="809"/>
        <end position="821"/>
    </location>
</feature>
<dbReference type="InterPro" id="IPR010997">
    <property type="entry name" value="HRDC-like_sf"/>
</dbReference>
<keyword evidence="5" id="KW-0271">Exosome</keyword>
<dbReference type="GO" id="GO:0000166">
    <property type="term" value="F:nucleotide binding"/>
    <property type="evidence" value="ECO:0007669"/>
    <property type="project" value="InterPro"/>
</dbReference>
<dbReference type="FunFam" id="1.10.150.80:FF:000001">
    <property type="entry name" value="Putative exosome component 10"/>
    <property type="match status" value="1"/>
</dbReference>
<keyword evidence="7" id="KW-0539">Nucleus</keyword>
<keyword evidence="13" id="KW-1185">Reference proteome</keyword>
<dbReference type="Proteomes" id="UP001353858">
    <property type="component" value="Unassembled WGS sequence"/>
</dbReference>
<evidence type="ECO:0000256" key="2">
    <source>
        <dbReference type="ARBA" id="ARBA00022552"/>
    </source>
</evidence>
<dbReference type="GO" id="GO:0000467">
    <property type="term" value="P:exonucleolytic trimming to generate mature 3'-end of 5.8S rRNA from tricistronic rRNA transcript (SSU-rRNA, 5.8S rRNA, LSU-rRNA)"/>
    <property type="evidence" value="ECO:0007669"/>
    <property type="project" value="InterPro"/>
</dbReference>
<evidence type="ECO:0000256" key="9">
    <source>
        <dbReference type="ARBA" id="ARBA00070365"/>
    </source>
</evidence>
<dbReference type="GO" id="GO:0071039">
    <property type="term" value="P:nuclear polyadenylation-dependent CUT catabolic process"/>
    <property type="evidence" value="ECO:0007669"/>
    <property type="project" value="TreeGrafter"/>
</dbReference>
<dbReference type="AlphaFoldDB" id="A0AAN7S9X9"/>
<evidence type="ECO:0000256" key="1">
    <source>
        <dbReference type="ARBA" id="ARBA00004123"/>
    </source>
</evidence>
<evidence type="ECO:0000256" key="7">
    <source>
        <dbReference type="ARBA" id="ARBA00023242"/>
    </source>
</evidence>
<protein>
    <recommendedName>
        <fullName evidence="9">Exosome complex component 10 homolog</fullName>
    </recommendedName>
</protein>
<dbReference type="SUPFAM" id="SSF47819">
    <property type="entry name" value="HRDC-like"/>
    <property type="match status" value="1"/>
</dbReference>
<dbReference type="InterPro" id="IPR036397">
    <property type="entry name" value="RNaseH_sf"/>
</dbReference>
<dbReference type="GO" id="GO:0071035">
    <property type="term" value="P:nuclear polyadenylation-dependent rRNA catabolic process"/>
    <property type="evidence" value="ECO:0007669"/>
    <property type="project" value="TreeGrafter"/>
</dbReference>
<accession>A0AAN7S9X9</accession>
<sequence length="883" mass="102572">MEAKEEDEEILPGFSTIDDYVKRGFQIVLEATKASNALPSGREWDFFKTYDSFNKILNDESDKTLRLMNKVLHNQQQNVNIRNRDMDEKMEMLIEANDNILEKVALDIDEMNGIKKSTHGSIEIQAVSAQLPVNGSWNQLSKAKFSVTSIDNVKNSNSSLNSIRLLTAKNIVRPQTYFKDKVDNSNNPWIPRITEKPNSIKPLAIFLEESEFGEMYSHPYETELDRFIPPADQLQKVTPITVKKLEDTPLIEISTVEELDKLVDELRQCTEFAVDLEHHSYRTFMGITCLMQISTKDADYLIDTFTLRDKLCILNEVFTKPSIVKILHGADHDIEWLQRDLSLYMVNMFDTHQAAKQLGYSGLSLAYLLNKFCNVVPHKHFQLADWRIRPLPDELKTYARMDTHYLIYIYHKLRNELLKKGNGSDNVLKSVIHQSTEICKKRYVKPVLREDSYMEFYQKCKRLFDNRQLHALKDLYKWRDTLARAEDESTGYILPNHMLLQISEQLPREMQGILACCNPIPPLVRANLLELHRMILKAREQPTVKPILKEDNRGRGSTIQLTKINVDGPLHCPHDLSKSQEFRDDLPTLLGSLDQLDDKPKQCLKVENTKSKYSVFNSLEIPEEEENEAVLKLRNVSFLAPYERYELIKPYIQAEEEKAVLQNDNPGKEMSNEDRIAALHEHFVKVCKEVKQRVSGTEAEDLKTEEVREMSRAGKMENMELIPFQGTLKSMCSSKKRKRNEYNDNQNDLSKPIVNNDMHELHTPIPNWRKARSRNFRKNKKKRLNAQDQQSQMCNDPKQGGSAPNKNNKGFKQKQKKKFQNKKNMQNSKPFDYSSVKFEQFQGGAGRSNNRQGPIKTEFKAKNKKRKNNRNSNNRSMTYNRQN</sequence>
<dbReference type="PANTHER" id="PTHR12124:SF47">
    <property type="entry name" value="EXOSOME COMPONENT 10"/>
    <property type="match status" value="1"/>
</dbReference>
<dbReference type="GO" id="GO:0071038">
    <property type="term" value="P:TRAMP-dependent tRNA surveillance pathway"/>
    <property type="evidence" value="ECO:0007669"/>
    <property type="project" value="TreeGrafter"/>
</dbReference>
<evidence type="ECO:0000256" key="8">
    <source>
        <dbReference type="ARBA" id="ARBA00043957"/>
    </source>
</evidence>
<evidence type="ECO:0000259" key="11">
    <source>
        <dbReference type="PROSITE" id="PS50967"/>
    </source>
</evidence>
<evidence type="ECO:0000256" key="5">
    <source>
        <dbReference type="ARBA" id="ARBA00022835"/>
    </source>
</evidence>
<dbReference type="FunFam" id="3.30.420.10:FF:000059">
    <property type="entry name" value="Exosome complex exonuclease Rrp6"/>
    <property type="match status" value="1"/>
</dbReference>
<evidence type="ECO:0000256" key="10">
    <source>
        <dbReference type="SAM" id="MobiDB-lite"/>
    </source>
</evidence>
<dbReference type="GO" id="GO:0071037">
    <property type="term" value="P:nuclear polyadenylation-dependent snRNA catabolic process"/>
    <property type="evidence" value="ECO:0007669"/>
    <property type="project" value="TreeGrafter"/>
</dbReference>
<dbReference type="CDD" id="cd06147">
    <property type="entry name" value="Rrp6p_like_exo"/>
    <property type="match status" value="1"/>
</dbReference>
<dbReference type="GO" id="GO:0003727">
    <property type="term" value="F:single-stranded RNA binding"/>
    <property type="evidence" value="ECO:0007669"/>
    <property type="project" value="TreeGrafter"/>
</dbReference>
<dbReference type="GO" id="GO:0071051">
    <property type="term" value="P:poly(A)-dependent snoRNA 3'-end processing"/>
    <property type="evidence" value="ECO:0007669"/>
    <property type="project" value="TreeGrafter"/>
</dbReference>
<dbReference type="GO" id="GO:0000176">
    <property type="term" value="C:nuclear exosome (RNase complex)"/>
    <property type="evidence" value="ECO:0007669"/>
    <property type="project" value="InterPro"/>
</dbReference>
<dbReference type="GO" id="GO:0071036">
    <property type="term" value="P:nuclear polyadenylation-dependent snoRNA catabolic process"/>
    <property type="evidence" value="ECO:0007669"/>
    <property type="project" value="TreeGrafter"/>
</dbReference>
<evidence type="ECO:0000256" key="4">
    <source>
        <dbReference type="ARBA" id="ARBA00022801"/>
    </source>
</evidence>
<dbReference type="InterPro" id="IPR012588">
    <property type="entry name" value="Exosome-assoc_fac_Rrp6_N"/>
</dbReference>
<name>A0AAN7S9X9_9COLE</name>
<evidence type="ECO:0000256" key="6">
    <source>
        <dbReference type="ARBA" id="ARBA00022839"/>
    </source>
</evidence>
<dbReference type="InterPro" id="IPR002121">
    <property type="entry name" value="HRDC_dom"/>
</dbReference>
<dbReference type="Gene3D" id="3.30.420.10">
    <property type="entry name" value="Ribonuclease H-like superfamily/Ribonuclease H"/>
    <property type="match status" value="1"/>
</dbReference>
<evidence type="ECO:0000313" key="12">
    <source>
        <dbReference type="EMBL" id="KAK4880771.1"/>
    </source>
</evidence>
<feature type="region of interest" description="Disordered" evidence="10">
    <location>
        <begin position="732"/>
        <end position="883"/>
    </location>
</feature>
<dbReference type="GO" id="GO:0005730">
    <property type="term" value="C:nucleolus"/>
    <property type="evidence" value="ECO:0007669"/>
    <property type="project" value="TreeGrafter"/>
</dbReference>
<evidence type="ECO:0000256" key="3">
    <source>
        <dbReference type="ARBA" id="ARBA00022722"/>
    </source>
</evidence>
<comment type="caution">
    <text evidence="12">The sequence shown here is derived from an EMBL/GenBank/DDBJ whole genome shotgun (WGS) entry which is preliminary data.</text>
</comment>
<comment type="subcellular location">
    <subcellularLocation>
        <location evidence="1">Nucleus</location>
    </subcellularLocation>
</comment>
<keyword evidence="6" id="KW-0269">Exonuclease</keyword>
<dbReference type="InterPro" id="IPR045092">
    <property type="entry name" value="Rrp6-like"/>
</dbReference>
<feature type="domain" description="HRDC" evidence="11">
    <location>
        <begin position="465"/>
        <end position="545"/>
    </location>
</feature>
<reference evidence="13" key="1">
    <citation type="submission" date="2023-01" db="EMBL/GenBank/DDBJ databases">
        <title>Key to firefly adult light organ development and bioluminescence: homeobox transcription factors regulate luciferase expression and transportation to peroxisome.</title>
        <authorList>
            <person name="Fu X."/>
        </authorList>
    </citation>
    <scope>NUCLEOTIDE SEQUENCE [LARGE SCALE GENOMIC DNA]</scope>
</reference>
<dbReference type="InterPro" id="IPR049559">
    <property type="entry name" value="Rrp6p-like_exo"/>
</dbReference>
<dbReference type="GO" id="GO:0071044">
    <property type="term" value="P:histone mRNA catabolic process"/>
    <property type="evidence" value="ECO:0007669"/>
    <property type="project" value="TreeGrafter"/>
</dbReference>
<keyword evidence="2" id="KW-0698">rRNA processing</keyword>
<dbReference type="Pfam" id="PF01612">
    <property type="entry name" value="DNA_pol_A_exo1"/>
    <property type="match status" value="1"/>
</dbReference>
<dbReference type="SUPFAM" id="SSF53098">
    <property type="entry name" value="Ribonuclease H-like"/>
    <property type="match status" value="1"/>
</dbReference>
<dbReference type="InterPro" id="IPR002562">
    <property type="entry name" value="3'-5'_exonuclease_dom"/>
</dbReference>